<keyword evidence="1" id="KW-1133">Transmembrane helix</keyword>
<feature type="transmembrane region" description="Helical" evidence="1">
    <location>
        <begin position="24"/>
        <end position="44"/>
    </location>
</feature>
<dbReference type="RefSeq" id="WP_262575795.1">
    <property type="nucleotide sequence ID" value="NZ_JAOQJU010000025.1"/>
</dbReference>
<evidence type="ECO:0000259" key="2">
    <source>
        <dbReference type="Pfam" id="PF07853"/>
    </source>
</evidence>
<evidence type="ECO:0000256" key="1">
    <source>
        <dbReference type="SAM" id="Phobius"/>
    </source>
</evidence>
<accession>A0ABT2RQK0</accession>
<gene>
    <name evidence="3" type="ORF">OCV99_14405</name>
</gene>
<protein>
    <recommendedName>
        <fullName evidence="2">DUF1648 domain-containing protein</fullName>
    </recommendedName>
</protein>
<dbReference type="Pfam" id="PF07853">
    <property type="entry name" value="DUF1648"/>
    <property type="match status" value="1"/>
</dbReference>
<keyword evidence="1" id="KW-0472">Membrane</keyword>
<dbReference type="Proteomes" id="UP001652431">
    <property type="component" value="Unassembled WGS sequence"/>
</dbReference>
<keyword evidence="4" id="KW-1185">Reference proteome</keyword>
<dbReference type="EMBL" id="JAOQJU010000025">
    <property type="protein sequence ID" value="MCU6687700.1"/>
    <property type="molecule type" value="Genomic_DNA"/>
</dbReference>
<keyword evidence="1" id="KW-0812">Transmembrane</keyword>
<sequence>MPGIIPVHFTNGIADDFGSKIKIFLFHVLLLIITIICYLCFVCIEN</sequence>
<evidence type="ECO:0000313" key="3">
    <source>
        <dbReference type="EMBL" id="MCU6687700.1"/>
    </source>
</evidence>
<proteinExistence type="predicted"/>
<reference evidence="3 4" key="1">
    <citation type="journal article" date="2021" name="ISME Commun">
        <title>Automated analysis of genomic sequences facilitates high-throughput and comprehensive description of bacteria.</title>
        <authorList>
            <person name="Hitch T.C.A."/>
        </authorList>
    </citation>
    <scope>NUCLEOTIDE SEQUENCE [LARGE SCALE GENOMIC DNA]</scope>
    <source>
        <strain evidence="3 4">Sanger_03</strain>
    </source>
</reference>
<name>A0ABT2RQK0_9FIRM</name>
<organism evidence="3 4">
    <name type="scientific">Dorea acetigenes</name>
    <dbReference type="NCBI Taxonomy" id="2981787"/>
    <lineage>
        <taxon>Bacteria</taxon>
        <taxon>Bacillati</taxon>
        <taxon>Bacillota</taxon>
        <taxon>Clostridia</taxon>
        <taxon>Lachnospirales</taxon>
        <taxon>Lachnospiraceae</taxon>
        <taxon>Dorea</taxon>
    </lineage>
</organism>
<evidence type="ECO:0000313" key="4">
    <source>
        <dbReference type="Proteomes" id="UP001652431"/>
    </source>
</evidence>
<comment type="caution">
    <text evidence="3">The sequence shown here is derived from an EMBL/GenBank/DDBJ whole genome shotgun (WGS) entry which is preliminary data.</text>
</comment>
<dbReference type="InterPro" id="IPR012867">
    <property type="entry name" value="DUF1648"/>
</dbReference>
<feature type="domain" description="DUF1648" evidence="2">
    <location>
        <begin position="1"/>
        <end position="30"/>
    </location>
</feature>